<organism evidence="2 3">
    <name type="scientific">Sphingomonas aurea</name>
    <dbReference type="NCBI Taxonomy" id="3063994"/>
    <lineage>
        <taxon>Bacteria</taxon>
        <taxon>Pseudomonadati</taxon>
        <taxon>Pseudomonadota</taxon>
        <taxon>Alphaproteobacteria</taxon>
        <taxon>Sphingomonadales</taxon>
        <taxon>Sphingomonadaceae</taxon>
        <taxon>Sphingomonas</taxon>
    </lineage>
</organism>
<dbReference type="RefSeq" id="WP_305171427.1">
    <property type="nucleotide sequence ID" value="NZ_JAUUDS010000001.1"/>
</dbReference>
<feature type="transmembrane region" description="Helical" evidence="1">
    <location>
        <begin position="38"/>
        <end position="55"/>
    </location>
</feature>
<gene>
    <name evidence="2" type="ORF">Q5H91_01340</name>
</gene>
<feature type="transmembrane region" description="Helical" evidence="1">
    <location>
        <begin position="12"/>
        <end position="32"/>
    </location>
</feature>
<keyword evidence="1" id="KW-0472">Membrane</keyword>
<evidence type="ECO:0000256" key="1">
    <source>
        <dbReference type="SAM" id="Phobius"/>
    </source>
</evidence>
<comment type="caution">
    <text evidence="2">The sequence shown here is derived from an EMBL/GenBank/DDBJ whole genome shotgun (WGS) entry which is preliminary data.</text>
</comment>
<evidence type="ECO:0008006" key="4">
    <source>
        <dbReference type="Google" id="ProtNLM"/>
    </source>
</evidence>
<dbReference type="EMBL" id="JAUUDS010000001">
    <property type="protein sequence ID" value="MDP1025847.1"/>
    <property type="molecule type" value="Genomic_DNA"/>
</dbReference>
<evidence type="ECO:0000313" key="3">
    <source>
        <dbReference type="Proteomes" id="UP001230685"/>
    </source>
</evidence>
<protein>
    <recommendedName>
        <fullName evidence="4">Glycine zipper family protein</fullName>
    </recommendedName>
</protein>
<proteinExistence type="predicted"/>
<keyword evidence="1" id="KW-0812">Transmembrane</keyword>
<dbReference type="Proteomes" id="UP001230685">
    <property type="component" value="Unassembled WGS sequence"/>
</dbReference>
<keyword evidence="3" id="KW-1185">Reference proteome</keyword>
<keyword evidence="1" id="KW-1133">Transmembrane helix</keyword>
<evidence type="ECO:0000313" key="2">
    <source>
        <dbReference type="EMBL" id="MDP1025847.1"/>
    </source>
</evidence>
<reference evidence="2 3" key="1">
    <citation type="submission" date="2023-07" db="EMBL/GenBank/DDBJ databases">
        <authorList>
            <person name="Kim M.K."/>
        </authorList>
    </citation>
    <scope>NUCLEOTIDE SEQUENCE [LARGE SCALE GENOMIC DNA]</scope>
    <source>
        <strain evidence="2 3">KR1UV-12</strain>
    </source>
</reference>
<sequence length="64" mass="6172">MASPSNPTPPTAAGGALIALGALLGAAIGFGFGEATPGFLIGLAAGIGASVLVWLRDRGRRGPN</sequence>
<accession>A0ABT9EFV2</accession>
<name>A0ABT9EFV2_9SPHN</name>